<dbReference type="AlphaFoldDB" id="L1JUS3"/>
<evidence type="ECO:0000313" key="3">
    <source>
        <dbReference type="Proteomes" id="UP000011087"/>
    </source>
</evidence>
<dbReference type="HOGENOM" id="CLU_1558175_0_0_1"/>
<keyword evidence="3" id="KW-1185">Reference proteome</keyword>
<dbReference type="SUPFAM" id="SSF57850">
    <property type="entry name" value="RING/U-box"/>
    <property type="match status" value="1"/>
</dbReference>
<dbReference type="EMBL" id="JH992974">
    <property type="protein sequence ID" value="EKX51828.1"/>
    <property type="molecule type" value="Genomic_DNA"/>
</dbReference>
<reference evidence="2" key="3">
    <citation type="submission" date="2016-03" db="UniProtKB">
        <authorList>
            <consortium name="EnsemblProtists"/>
        </authorList>
    </citation>
    <scope>IDENTIFICATION</scope>
</reference>
<accession>L1JUS3</accession>
<evidence type="ECO:0000313" key="1">
    <source>
        <dbReference type="EMBL" id="EKX51828.1"/>
    </source>
</evidence>
<evidence type="ECO:0000313" key="2">
    <source>
        <dbReference type="EnsemblProtists" id="EKX51828"/>
    </source>
</evidence>
<dbReference type="RefSeq" id="XP_005838808.1">
    <property type="nucleotide sequence ID" value="XM_005838751.1"/>
</dbReference>
<dbReference type="PaxDb" id="55529-EKX51828"/>
<sequence>MKKLVASLRRQKPKQEKIAEKTCANFEPSVNLASSILKPQDPDIPAWCMEDDVASSRHANTSDHVSCAICHQAWFDRQPSCPVCRTNFPRTQDTNVHSSVWLGSMAVVKNDEQVTAVHKFEQLMDPNNIARAIVPRPINNFMDRLPTEERFAAEGLTTLLDPAKLLVHEVVP</sequence>
<dbReference type="KEGG" id="gtt:GUITHDRAFT_102439"/>
<reference evidence="3" key="2">
    <citation type="submission" date="2012-11" db="EMBL/GenBank/DDBJ databases">
        <authorList>
            <person name="Kuo A."/>
            <person name="Curtis B.A."/>
            <person name="Tanifuji G."/>
            <person name="Burki F."/>
            <person name="Gruber A."/>
            <person name="Irimia M."/>
            <person name="Maruyama S."/>
            <person name="Arias M.C."/>
            <person name="Ball S.G."/>
            <person name="Gile G.H."/>
            <person name="Hirakawa Y."/>
            <person name="Hopkins J.F."/>
            <person name="Rensing S.A."/>
            <person name="Schmutz J."/>
            <person name="Symeonidi A."/>
            <person name="Elias M."/>
            <person name="Eveleigh R.J."/>
            <person name="Herman E.K."/>
            <person name="Klute M.J."/>
            <person name="Nakayama T."/>
            <person name="Obornik M."/>
            <person name="Reyes-Prieto A."/>
            <person name="Armbrust E.V."/>
            <person name="Aves S.J."/>
            <person name="Beiko R.G."/>
            <person name="Coutinho P."/>
            <person name="Dacks J.B."/>
            <person name="Durnford D.G."/>
            <person name="Fast N.M."/>
            <person name="Green B.R."/>
            <person name="Grisdale C."/>
            <person name="Hempe F."/>
            <person name="Henrissat B."/>
            <person name="Hoppner M.P."/>
            <person name="Ishida K.-I."/>
            <person name="Kim E."/>
            <person name="Koreny L."/>
            <person name="Kroth P.G."/>
            <person name="Liu Y."/>
            <person name="Malik S.-B."/>
            <person name="Maier U.G."/>
            <person name="McRose D."/>
            <person name="Mock T."/>
            <person name="Neilson J.A."/>
            <person name="Onodera N.T."/>
            <person name="Poole A.M."/>
            <person name="Pritham E.J."/>
            <person name="Richards T.A."/>
            <person name="Rocap G."/>
            <person name="Roy S.W."/>
            <person name="Sarai C."/>
            <person name="Schaack S."/>
            <person name="Shirato S."/>
            <person name="Slamovits C.H."/>
            <person name="Spencer D.F."/>
            <person name="Suzuki S."/>
            <person name="Worden A.Z."/>
            <person name="Zauner S."/>
            <person name="Barry K."/>
            <person name="Bell C."/>
            <person name="Bharti A.K."/>
            <person name="Crow J.A."/>
            <person name="Grimwood J."/>
            <person name="Kramer R."/>
            <person name="Lindquist E."/>
            <person name="Lucas S."/>
            <person name="Salamov A."/>
            <person name="McFadden G.I."/>
            <person name="Lane C.E."/>
            <person name="Keeling P.J."/>
            <person name="Gray M.W."/>
            <person name="Grigoriev I.V."/>
            <person name="Archibald J.M."/>
        </authorList>
    </citation>
    <scope>NUCLEOTIDE SEQUENCE</scope>
    <source>
        <strain evidence="3">CCMP2712</strain>
    </source>
</reference>
<dbReference type="Gene3D" id="3.30.40.10">
    <property type="entry name" value="Zinc/RING finger domain, C3HC4 (zinc finger)"/>
    <property type="match status" value="1"/>
</dbReference>
<protein>
    <submittedName>
        <fullName evidence="1 2">Uncharacterized protein</fullName>
    </submittedName>
</protein>
<proteinExistence type="predicted"/>
<gene>
    <name evidence="1" type="ORF">GUITHDRAFT_102439</name>
</gene>
<dbReference type="Proteomes" id="UP000011087">
    <property type="component" value="Unassembled WGS sequence"/>
</dbReference>
<dbReference type="EnsemblProtists" id="EKX51828">
    <property type="protein sequence ID" value="EKX51828"/>
    <property type="gene ID" value="GUITHDRAFT_102439"/>
</dbReference>
<name>L1JUS3_GUITC</name>
<reference evidence="1 3" key="1">
    <citation type="journal article" date="2012" name="Nature">
        <title>Algal genomes reveal evolutionary mosaicism and the fate of nucleomorphs.</title>
        <authorList>
            <consortium name="DOE Joint Genome Institute"/>
            <person name="Curtis B.A."/>
            <person name="Tanifuji G."/>
            <person name="Burki F."/>
            <person name="Gruber A."/>
            <person name="Irimia M."/>
            <person name="Maruyama S."/>
            <person name="Arias M.C."/>
            <person name="Ball S.G."/>
            <person name="Gile G.H."/>
            <person name="Hirakawa Y."/>
            <person name="Hopkins J.F."/>
            <person name="Kuo A."/>
            <person name="Rensing S.A."/>
            <person name="Schmutz J."/>
            <person name="Symeonidi A."/>
            <person name="Elias M."/>
            <person name="Eveleigh R.J."/>
            <person name="Herman E.K."/>
            <person name="Klute M.J."/>
            <person name="Nakayama T."/>
            <person name="Obornik M."/>
            <person name="Reyes-Prieto A."/>
            <person name="Armbrust E.V."/>
            <person name="Aves S.J."/>
            <person name="Beiko R.G."/>
            <person name="Coutinho P."/>
            <person name="Dacks J.B."/>
            <person name="Durnford D.G."/>
            <person name="Fast N.M."/>
            <person name="Green B.R."/>
            <person name="Grisdale C.J."/>
            <person name="Hempel F."/>
            <person name="Henrissat B."/>
            <person name="Hoppner M.P."/>
            <person name="Ishida K."/>
            <person name="Kim E."/>
            <person name="Koreny L."/>
            <person name="Kroth P.G."/>
            <person name="Liu Y."/>
            <person name="Malik S.B."/>
            <person name="Maier U.G."/>
            <person name="McRose D."/>
            <person name="Mock T."/>
            <person name="Neilson J.A."/>
            <person name="Onodera N.T."/>
            <person name="Poole A.M."/>
            <person name="Pritham E.J."/>
            <person name="Richards T.A."/>
            <person name="Rocap G."/>
            <person name="Roy S.W."/>
            <person name="Sarai C."/>
            <person name="Schaack S."/>
            <person name="Shirato S."/>
            <person name="Slamovits C.H."/>
            <person name="Spencer D.F."/>
            <person name="Suzuki S."/>
            <person name="Worden A.Z."/>
            <person name="Zauner S."/>
            <person name="Barry K."/>
            <person name="Bell C."/>
            <person name="Bharti A.K."/>
            <person name="Crow J.A."/>
            <person name="Grimwood J."/>
            <person name="Kramer R."/>
            <person name="Lindquist E."/>
            <person name="Lucas S."/>
            <person name="Salamov A."/>
            <person name="McFadden G.I."/>
            <person name="Lane C.E."/>
            <person name="Keeling P.J."/>
            <person name="Gray M.W."/>
            <person name="Grigoriev I.V."/>
            <person name="Archibald J.M."/>
        </authorList>
    </citation>
    <scope>NUCLEOTIDE SEQUENCE</scope>
    <source>
        <strain evidence="1 3">CCMP2712</strain>
    </source>
</reference>
<dbReference type="GeneID" id="17308613"/>
<organism evidence="1">
    <name type="scientific">Guillardia theta (strain CCMP2712)</name>
    <name type="common">Cryptophyte</name>
    <dbReference type="NCBI Taxonomy" id="905079"/>
    <lineage>
        <taxon>Eukaryota</taxon>
        <taxon>Cryptophyceae</taxon>
        <taxon>Pyrenomonadales</taxon>
        <taxon>Geminigeraceae</taxon>
        <taxon>Guillardia</taxon>
    </lineage>
</organism>
<dbReference type="OrthoDB" id="9049620at2759"/>
<dbReference type="InterPro" id="IPR013083">
    <property type="entry name" value="Znf_RING/FYVE/PHD"/>
</dbReference>